<comment type="similarity">
    <text evidence="1 2">Belongs to the glycosyl hydrolase 35 family.</text>
</comment>
<feature type="domain" description="Glycoside hydrolase 35 catalytic" evidence="3">
    <location>
        <begin position="8"/>
        <end position="182"/>
    </location>
</feature>
<reference evidence="5 8" key="2">
    <citation type="submission" date="2019-07" db="EMBL/GenBank/DDBJ databases">
        <title>Whole genome shotgun sequence of Halolactibacillus miurensis NBRC 100873.</title>
        <authorList>
            <person name="Hosoyama A."/>
            <person name="Uohara A."/>
            <person name="Ohji S."/>
            <person name="Ichikawa N."/>
        </authorList>
    </citation>
    <scope>NUCLEOTIDE SEQUENCE [LARGE SCALE GENOMIC DNA]</scope>
    <source>
        <strain evidence="5 8">NBRC 100873</strain>
    </source>
</reference>
<dbReference type="InterPro" id="IPR017853">
    <property type="entry name" value="GH"/>
</dbReference>
<organism evidence="6 7">
    <name type="scientific">Halolactibacillus miurensis</name>
    <dbReference type="NCBI Taxonomy" id="306541"/>
    <lineage>
        <taxon>Bacteria</taxon>
        <taxon>Bacillati</taxon>
        <taxon>Bacillota</taxon>
        <taxon>Bacilli</taxon>
        <taxon>Bacillales</taxon>
        <taxon>Bacillaceae</taxon>
        <taxon>Halolactibacillus</taxon>
    </lineage>
</organism>
<evidence type="ECO:0000313" key="7">
    <source>
        <dbReference type="Proteomes" id="UP000199139"/>
    </source>
</evidence>
<evidence type="ECO:0000313" key="6">
    <source>
        <dbReference type="EMBL" id="SFS47207.1"/>
    </source>
</evidence>
<dbReference type="GO" id="GO:0004553">
    <property type="term" value="F:hydrolase activity, hydrolyzing O-glycosyl compounds"/>
    <property type="evidence" value="ECO:0007669"/>
    <property type="project" value="InterPro"/>
</dbReference>
<dbReference type="Gene3D" id="3.20.20.80">
    <property type="entry name" value="Glycosidases"/>
    <property type="match status" value="1"/>
</dbReference>
<evidence type="ECO:0000256" key="1">
    <source>
        <dbReference type="ARBA" id="ARBA00009809"/>
    </source>
</evidence>
<dbReference type="EMBL" id="BJWJ01000002">
    <property type="protein sequence ID" value="GEM03302.1"/>
    <property type="molecule type" value="Genomic_DNA"/>
</dbReference>
<dbReference type="Pfam" id="PF01301">
    <property type="entry name" value="Glyco_hydro_35"/>
    <property type="match status" value="1"/>
</dbReference>
<dbReference type="Proteomes" id="UP000199139">
    <property type="component" value="Unassembled WGS sequence"/>
</dbReference>
<dbReference type="AlphaFoldDB" id="A0A1I6Q431"/>
<evidence type="ECO:0000313" key="5">
    <source>
        <dbReference type="EMBL" id="GEM03302.1"/>
    </source>
</evidence>
<dbReference type="OrthoDB" id="9813184at2"/>
<dbReference type="GO" id="GO:0005975">
    <property type="term" value="P:carbohydrate metabolic process"/>
    <property type="evidence" value="ECO:0007669"/>
    <property type="project" value="InterPro"/>
</dbReference>
<feature type="domain" description="GLMA-like second" evidence="4">
    <location>
        <begin position="453"/>
        <end position="578"/>
    </location>
</feature>
<dbReference type="Gene3D" id="3.40.50.880">
    <property type="match status" value="1"/>
</dbReference>
<dbReference type="Pfam" id="PF22369">
    <property type="entry name" value="GLMA_2nd"/>
    <property type="match status" value="1"/>
</dbReference>
<evidence type="ECO:0000256" key="2">
    <source>
        <dbReference type="RuleBase" id="RU003679"/>
    </source>
</evidence>
<protein>
    <submittedName>
        <fullName evidence="6">Beta-galactosidase</fullName>
    </submittedName>
    <submittedName>
        <fullName evidence="5">Glycoside hydrolase</fullName>
    </submittedName>
</protein>
<dbReference type="PANTHER" id="PTHR23421">
    <property type="entry name" value="BETA-GALACTOSIDASE RELATED"/>
    <property type="match status" value="1"/>
</dbReference>
<dbReference type="EMBL" id="FPAI01000003">
    <property type="protein sequence ID" value="SFS47207.1"/>
    <property type="molecule type" value="Genomic_DNA"/>
</dbReference>
<dbReference type="STRING" id="306541.SAMN05421668_10382"/>
<dbReference type="InterPro" id="IPR031330">
    <property type="entry name" value="Gly_Hdrlase_35_cat"/>
</dbReference>
<evidence type="ECO:0000259" key="3">
    <source>
        <dbReference type="Pfam" id="PF01301"/>
    </source>
</evidence>
<accession>A0A1I6Q431</accession>
<sequence>MITFKDQSLLINNEKIYPFGAEIHYFRVPKDQWRQSIMKAKEAGMNMISTYIPWSFHEYKERAYDFNGETKSERDLITFLTLIKEANMYCLVRPGPYNMAELVDHGIPTWLLDSYPEIIARDISGLHHETRVVSYNHPLYLEKVRLWYKQVNRVISDFLEGAPVIAYQLDNEVGMFHWVTEKGDFSSVVWNFFKTFAKDCLTSKAYNNLISSTLGNKYEDISTVMENSEIELAYQKFMRHYFYNYLLTLQRMAIEDGINVPFVVNIHGFHEIDVLGSGTMYPIGLSQLLKVSELENTMLAGDYYIGNIHYDNYTDIVLANAFTSSIQAKHQPLFSAEFQGGKAKDVPRLQPTTFDLTTKLCISNGMNAVNYYMFQSGINSKEYGLLGERHEWQAPVKLNGETRSQYETISKIGHTIETFQEELLQTKPYHDLTIGFYPDYYGINYKGNKKLSIFESFQKQSDQYLYKGMVKGLKYNNINFNAINVQREERLDPNQIPILWMFSLKRMAKSVQEKLLNYVERGGQLFLYPQIPEEDLIGQPCTVLKQAFIIRKVKETKSFVELDDIQSIECDKVEHYSSKSDVFCKTDQGYACGLSQNYGKGKMLILGAHMQLNFNYKKDVFRKVAVLMGVQPRLEVTDDVDSALRVIDKDAYFIHLHNFDHYDKYPEIIVDDVVVYQQGNIKVPALKGLMLPINITLDNQIKIISSTVEIISNNVEKGQKVLTADRKLVEEFMVIELSYGEIVEQHGVNIQKKNGQYFVTLAETFNDTSKIILQQCSPHKSE</sequence>
<evidence type="ECO:0000259" key="4">
    <source>
        <dbReference type="Pfam" id="PF22369"/>
    </source>
</evidence>
<name>A0A1I6Q431_9BACI</name>
<evidence type="ECO:0000313" key="8">
    <source>
        <dbReference type="Proteomes" id="UP000321773"/>
    </source>
</evidence>
<dbReference type="SUPFAM" id="SSF51445">
    <property type="entry name" value="(Trans)glycosidases"/>
    <property type="match status" value="1"/>
</dbReference>
<dbReference type="InterPro" id="IPR001944">
    <property type="entry name" value="Glycoside_Hdrlase_35"/>
</dbReference>
<gene>
    <name evidence="5" type="ORF">HMI01_02900</name>
    <name evidence="6" type="ORF">SAMN05421668_10382</name>
</gene>
<dbReference type="Proteomes" id="UP000321773">
    <property type="component" value="Unassembled WGS sequence"/>
</dbReference>
<dbReference type="InterPro" id="IPR029062">
    <property type="entry name" value="Class_I_gatase-like"/>
</dbReference>
<proteinExistence type="inferred from homology"/>
<dbReference type="InterPro" id="IPR054746">
    <property type="entry name" value="GLMA-like_second"/>
</dbReference>
<keyword evidence="5" id="KW-0378">Hydrolase</keyword>
<reference evidence="6 7" key="1">
    <citation type="submission" date="2016-10" db="EMBL/GenBank/DDBJ databases">
        <authorList>
            <person name="de Groot N.N."/>
        </authorList>
    </citation>
    <scope>NUCLEOTIDE SEQUENCE [LARGE SCALE GENOMIC DNA]</scope>
    <source>
        <strain evidence="6 7">DSM 17074</strain>
    </source>
</reference>
<keyword evidence="8" id="KW-1185">Reference proteome</keyword>
<dbReference type="RefSeq" id="WP_089852908.1">
    <property type="nucleotide sequence ID" value="NZ_BJWJ01000002.1"/>
</dbReference>